<dbReference type="InterPro" id="IPR000878">
    <property type="entry name" value="4pyrrol_Mease"/>
</dbReference>
<evidence type="ECO:0000256" key="4">
    <source>
        <dbReference type="ARBA" id="ARBA00022603"/>
    </source>
</evidence>
<dbReference type="InterPro" id="IPR014776">
    <property type="entry name" value="4pyrrole_Mease_sub2"/>
</dbReference>
<dbReference type="CDD" id="cd11645">
    <property type="entry name" value="Precorrin_2_C20_MT"/>
    <property type="match status" value="1"/>
</dbReference>
<evidence type="ECO:0000256" key="5">
    <source>
        <dbReference type="ARBA" id="ARBA00022679"/>
    </source>
</evidence>
<sequence>MKGKFYGIGVGPGDPELLTLKALRVLKEADMVCVPKSAADRESLALSVISQALNRRFTTLELSFPMSRDRRVLEEHWARAGETVARQVREGKVLAFVTIGDPLFYSTYGYVLRYLQEHHPDLPAETIPGVTAMNACAALLQEPLAEGEESLVVIPAAYGLDRLRDALDHFDNVVLMKVNRCWNQVLELLRERGLSTEATLVSRCGYPDQAVERQVDRLAGQELDYMSILIIRQGKVKGETP</sequence>
<dbReference type="PANTHER" id="PTHR43467:SF2">
    <property type="entry name" value="COBALT-PRECORRIN-2 C(20)-METHYLTRANSFERASE"/>
    <property type="match status" value="1"/>
</dbReference>
<dbReference type="OrthoDB" id="9804789at2"/>
<protein>
    <submittedName>
        <fullName evidence="9">Precorrin-2 C(20)-methyltransferase</fullName>
        <ecNumber evidence="9">2.1.1.130</ecNumber>
    </submittedName>
</protein>
<feature type="domain" description="Tetrapyrrole methylase" evidence="8">
    <location>
        <begin position="4"/>
        <end position="213"/>
    </location>
</feature>
<dbReference type="InterPro" id="IPR012382">
    <property type="entry name" value="CobI/CbiL"/>
</dbReference>
<evidence type="ECO:0000256" key="7">
    <source>
        <dbReference type="PIRNR" id="PIRNR036427"/>
    </source>
</evidence>
<dbReference type="SUPFAM" id="SSF53790">
    <property type="entry name" value="Tetrapyrrole methylase"/>
    <property type="match status" value="1"/>
</dbReference>
<dbReference type="InterPro" id="IPR006364">
    <property type="entry name" value="CobI/CbiL/CobIJ_dom"/>
</dbReference>
<evidence type="ECO:0000256" key="1">
    <source>
        <dbReference type="ARBA" id="ARBA00004953"/>
    </source>
</evidence>
<accession>A0A6N7ISP0</accession>
<keyword evidence="6" id="KW-0949">S-adenosyl-L-methionine</keyword>
<dbReference type="UniPathway" id="UPA00148"/>
<dbReference type="NCBIfam" id="TIGR01467">
    <property type="entry name" value="cobI_cbiL"/>
    <property type="match status" value="1"/>
</dbReference>
<dbReference type="Gene3D" id="3.40.1010.10">
    <property type="entry name" value="Cobalt-precorrin-4 Transmethylase, Domain 1"/>
    <property type="match status" value="1"/>
</dbReference>
<comment type="similarity">
    <text evidence="2 7">Belongs to the precorrin methyltransferase family.</text>
</comment>
<keyword evidence="5 9" id="KW-0808">Transferase</keyword>
<organism evidence="9 10">
    <name type="scientific">Desulfofundulus thermobenzoicus</name>
    <dbReference type="NCBI Taxonomy" id="29376"/>
    <lineage>
        <taxon>Bacteria</taxon>
        <taxon>Bacillati</taxon>
        <taxon>Bacillota</taxon>
        <taxon>Clostridia</taxon>
        <taxon>Eubacteriales</taxon>
        <taxon>Peptococcaceae</taxon>
        <taxon>Desulfofundulus</taxon>
    </lineage>
</organism>
<dbReference type="PIRSF" id="PIRSF036427">
    <property type="entry name" value="Precrrn-2_mtase"/>
    <property type="match status" value="1"/>
</dbReference>
<dbReference type="Proteomes" id="UP000441717">
    <property type="component" value="Unassembled WGS sequence"/>
</dbReference>
<comment type="caution">
    <text evidence="9">The sequence shown here is derived from an EMBL/GenBank/DDBJ whole genome shotgun (WGS) entry which is preliminary data.</text>
</comment>
<proteinExistence type="inferred from homology"/>
<name>A0A6N7ISP0_9FIRM</name>
<keyword evidence="10" id="KW-1185">Reference proteome</keyword>
<dbReference type="InterPro" id="IPR035996">
    <property type="entry name" value="4pyrrol_Methylase_sf"/>
</dbReference>
<gene>
    <name evidence="9" type="primary">cobI</name>
    <name evidence="9" type="ORF">GFC01_12565</name>
</gene>
<dbReference type="Gene3D" id="3.30.950.10">
    <property type="entry name" value="Methyltransferase, Cobalt-precorrin-4 Transmethylase, Domain 2"/>
    <property type="match status" value="1"/>
</dbReference>
<evidence type="ECO:0000256" key="3">
    <source>
        <dbReference type="ARBA" id="ARBA00022573"/>
    </source>
</evidence>
<dbReference type="PANTHER" id="PTHR43467">
    <property type="entry name" value="COBALT-PRECORRIN-2 C(20)-METHYLTRANSFERASE"/>
    <property type="match status" value="1"/>
</dbReference>
<evidence type="ECO:0000313" key="9">
    <source>
        <dbReference type="EMBL" id="MQL53072.1"/>
    </source>
</evidence>
<dbReference type="EC" id="2.1.1.130" evidence="9"/>
<reference evidence="9 10" key="1">
    <citation type="submission" date="2019-10" db="EMBL/GenBank/DDBJ databases">
        <title>Comparative genomics of sulfur disproportionating microorganisms.</title>
        <authorList>
            <person name="Ward L.M."/>
            <person name="Bertran E."/>
            <person name="Johnston D."/>
        </authorList>
    </citation>
    <scope>NUCLEOTIDE SEQUENCE [LARGE SCALE GENOMIC DNA]</scope>
    <source>
        <strain evidence="9 10">DSM 14055</strain>
    </source>
</reference>
<evidence type="ECO:0000259" key="8">
    <source>
        <dbReference type="Pfam" id="PF00590"/>
    </source>
</evidence>
<dbReference type="RefSeq" id="WP_152947491.1">
    <property type="nucleotide sequence ID" value="NZ_WHYR01000037.1"/>
</dbReference>
<dbReference type="AlphaFoldDB" id="A0A6N7ISP0"/>
<dbReference type="GO" id="GO:0009236">
    <property type="term" value="P:cobalamin biosynthetic process"/>
    <property type="evidence" value="ECO:0007669"/>
    <property type="project" value="UniProtKB-UniRule"/>
</dbReference>
<evidence type="ECO:0000256" key="6">
    <source>
        <dbReference type="ARBA" id="ARBA00022691"/>
    </source>
</evidence>
<dbReference type="GO" id="GO:0030788">
    <property type="term" value="F:precorrin-2 C20-methyltransferase activity"/>
    <property type="evidence" value="ECO:0007669"/>
    <property type="project" value="UniProtKB-EC"/>
</dbReference>
<keyword evidence="3" id="KW-0169">Cobalamin biosynthesis</keyword>
<evidence type="ECO:0000256" key="2">
    <source>
        <dbReference type="ARBA" id="ARBA00005879"/>
    </source>
</evidence>
<dbReference type="InterPro" id="IPR014777">
    <property type="entry name" value="4pyrrole_Mease_sub1"/>
</dbReference>
<keyword evidence="4 9" id="KW-0489">Methyltransferase</keyword>
<dbReference type="Pfam" id="PF00590">
    <property type="entry name" value="TP_methylase"/>
    <property type="match status" value="1"/>
</dbReference>
<dbReference type="EMBL" id="WHYR01000037">
    <property type="protein sequence ID" value="MQL53072.1"/>
    <property type="molecule type" value="Genomic_DNA"/>
</dbReference>
<evidence type="ECO:0000313" key="10">
    <source>
        <dbReference type="Proteomes" id="UP000441717"/>
    </source>
</evidence>
<dbReference type="GO" id="GO:0032259">
    <property type="term" value="P:methylation"/>
    <property type="evidence" value="ECO:0007669"/>
    <property type="project" value="UniProtKB-KW"/>
</dbReference>
<comment type="pathway">
    <text evidence="1">Cofactor biosynthesis; adenosylcobalamin biosynthesis.</text>
</comment>